<dbReference type="InterPro" id="IPR007712">
    <property type="entry name" value="RelE/ParE_toxin"/>
</dbReference>
<dbReference type="KEGG" id="pnd:Pla175_05680"/>
<evidence type="ECO:0000256" key="1">
    <source>
        <dbReference type="ARBA" id="ARBA00022649"/>
    </source>
</evidence>
<reference evidence="2 3" key="1">
    <citation type="submission" date="2019-02" db="EMBL/GenBank/DDBJ databases">
        <title>Deep-cultivation of Planctomycetes and their phenomic and genomic characterization uncovers novel biology.</title>
        <authorList>
            <person name="Wiegand S."/>
            <person name="Jogler M."/>
            <person name="Boedeker C."/>
            <person name="Pinto D."/>
            <person name="Vollmers J."/>
            <person name="Rivas-Marin E."/>
            <person name="Kohn T."/>
            <person name="Peeters S.H."/>
            <person name="Heuer A."/>
            <person name="Rast P."/>
            <person name="Oberbeckmann S."/>
            <person name="Bunk B."/>
            <person name="Jeske O."/>
            <person name="Meyerdierks A."/>
            <person name="Storesund J.E."/>
            <person name="Kallscheuer N."/>
            <person name="Luecker S."/>
            <person name="Lage O.M."/>
            <person name="Pohl T."/>
            <person name="Merkel B.J."/>
            <person name="Hornburger P."/>
            <person name="Mueller R.-W."/>
            <person name="Bruemmer F."/>
            <person name="Labrenz M."/>
            <person name="Spormann A.M."/>
            <person name="Op den Camp H."/>
            <person name="Overmann J."/>
            <person name="Amann R."/>
            <person name="Jetten M.S.M."/>
            <person name="Mascher T."/>
            <person name="Medema M.H."/>
            <person name="Devos D.P."/>
            <person name="Kaster A.-K."/>
            <person name="Ovreas L."/>
            <person name="Rohde M."/>
            <person name="Galperin M.Y."/>
            <person name="Jogler C."/>
        </authorList>
    </citation>
    <scope>NUCLEOTIDE SEQUENCE [LARGE SCALE GENOMIC DNA]</scope>
    <source>
        <strain evidence="2 3">Pla175</strain>
    </source>
</reference>
<proteinExistence type="predicted"/>
<organism evidence="2 3">
    <name type="scientific">Pirellulimonas nuda</name>
    <dbReference type="NCBI Taxonomy" id="2528009"/>
    <lineage>
        <taxon>Bacteria</taxon>
        <taxon>Pseudomonadati</taxon>
        <taxon>Planctomycetota</taxon>
        <taxon>Planctomycetia</taxon>
        <taxon>Pirellulales</taxon>
        <taxon>Lacipirellulaceae</taxon>
        <taxon>Pirellulimonas</taxon>
    </lineage>
</organism>
<protein>
    <submittedName>
        <fullName evidence="2">Plasmid stabilization system protein</fullName>
    </submittedName>
</protein>
<dbReference type="Pfam" id="PF05016">
    <property type="entry name" value="ParE_toxin"/>
    <property type="match status" value="1"/>
</dbReference>
<dbReference type="InterPro" id="IPR035093">
    <property type="entry name" value="RelE/ParE_toxin_dom_sf"/>
</dbReference>
<dbReference type="EMBL" id="CP036291">
    <property type="protein sequence ID" value="QDU87211.1"/>
    <property type="molecule type" value="Genomic_DNA"/>
</dbReference>
<evidence type="ECO:0000313" key="2">
    <source>
        <dbReference type="EMBL" id="QDU87211.1"/>
    </source>
</evidence>
<accession>A0A518D6X8</accession>
<name>A0A518D6X8_9BACT</name>
<keyword evidence="3" id="KW-1185">Reference proteome</keyword>
<keyword evidence="1" id="KW-1277">Toxin-antitoxin system</keyword>
<evidence type="ECO:0000313" key="3">
    <source>
        <dbReference type="Proteomes" id="UP000317429"/>
    </source>
</evidence>
<dbReference type="AlphaFoldDB" id="A0A518D6X8"/>
<dbReference type="Proteomes" id="UP000317429">
    <property type="component" value="Chromosome"/>
</dbReference>
<dbReference type="RefSeq" id="WP_197527228.1">
    <property type="nucleotide sequence ID" value="NZ_CP036291.1"/>
</dbReference>
<sequence length="115" mass="13240">MSFKLRVTDPAKDDIRQIVTWWSEHRDAGQAQRWQIGLETRVRTLRQRPTSRPLAPESRYSSVPVRQLNYGVRGRPTHRVLFIVTENEVVVLRVLHLAQDALAPEDLGFDGLSNP</sequence>
<dbReference type="Gene3D" id="3.30.2310.20">
    <property type="entry name" value="RelE-like"/>
    <property type="match status" value="1"/>
</dbReference>
<gene>
    <name evidence="2" type="ORF">Pla175_05680</name>
</gene>